<gene>
    <name evidence="7" type="primary">rps3</name>
</gene>
<dbReference type="InterPro" id="IPR007980">
    <property type="entry name" value="Ribosomal_uS3m_fun"/>
</dbReference>
<organism evidence="7">
    <name type="scientific">Inonotus obliquus</name>
    <dbReference type="NCBI Taxonomy" id="167356"/>
    <lineage>
        <taxon>Eukaryota</taxon>
        <taxon>Fungi</taxon>
        <taxon>Dikarya</taxon>
        <taxon>Basidiomycota</taxon>
        <taxon>Agaricomycotina</taxon>
        <taxon>Agaricomycetes</taxon>
        <taxon>Hymenochaetales</taxon>
        <taxon>Hymenochaetaceae</taxon>
        <taxon>Inonotus</taxon>
    </lineage>
</organism>
<dbReference type="AlphaFoldDB" id="A0A5A4UDI8"/>
<evidence type="ECO:0000313" key="7">
    <source>
        <dbReference type="EMBL" id="BBN21301.1"/>
    </source>
</evidence>
<dbReference type="EMBL" id="LC497415">
    <property type="protein sequence ID" value="BBN21301.1"/>
    <property type="molecule type" value="Genomic_DNA"/>
</dbReference>
<sequence>MSLNSTKDFYPCLINALNFLTKNKGKELKSSNQNLETDLINENNNNKEISYKIRYFLNLITKYDFNLSTSYFDFFLFKKSNKYLFKLEKAAELLKLAFLAKGCLISKPIFNIVYPQISILEEENEINLSESKNKSLNKPRIIIHLFYYIKTNRILDDFHPSVRESSKFAAESNNFSVYNDKFNNLNSIDLKVNLTDSFSDRDSNNNNITTIYSDKFTYLCDYLAKLFNTEVELELVRLYRPYQDSNILVQYLNSLSYNRKFIRIVSRLFKKIKIFKRKNFIKVSSLQEHKNINALYTKILNEPVAYPSGISGINIKLAGRPFKERIIPRFTVKRAHRGNFDRLNVKMIERSMFTDKTKKGAFNFTVRLSHIFR</sequence>
<proteinExistence type="inferred from homology"/>
<dbReference type="GO" id="GO:0005739">
    <property type="term" value="C:mitochondrion"/>
    <property type="evidence" value="ECO:0007669"/>
    <property type="project" value="UniProtKB-SubCell"/>
</dbReference>
<keyword evidence="3 7" id="KW-0689">Ribosomal protein</keyword>
<evidence type="ECO:0000256" key="3">
    <source>
        <dbReference type="ARBA" id="ARBA00022980"/>
    </source>
</evidence>
<dbReference type="GO" id="GO:0005840">
    <property type="term" value="C:ribosome"/>
    <property type="evidence" value="ECO:0007669"/>
    <property type="project" value="UniProtKB-KW"/>
</dbReference>
<evidence type="ECO:0000256" key="4">
    <source>
        <dbReference type="ARBA" id="ARBA00023128"/>
    </source>
</evidence>
<comment type="similarity">
    <text evidence="2">Belongs to the universal ribosomal protein uS3 family.</text>
</comment>
<evidence type="ECO:0000256" key="5">
    <source>
        <dbReference type="ARBA" id="ARBA00023274"/>
    </source>
</evidence>
<dbReference type="GO" id="GO:0003735">
    <property type="term" value="F:structural constituent of ribosome"/>
    <property type="evidence" value="ECO:0007669"/>
    <property type="project" value="InterPro"/>
</dbReference>
<evidence type="ECO:0000256" key="2">
    <source>
        <dbReference type="ARBA" id="ARBA00010761"/>
    </source>
</evidence>
<keyword evidence="4 7" id="KW-0496">Mitochondrion</keyword>
<keyword evidence="5" id="KW-0687">Ribonucleoprotein</keyword>
<comment type="subcellular location">
    <subcellularLocation>
        <location evidence="1">Mitochondrion</location>
    </subcellularLocation>
</comment>
<dbReference type="GO" id="GO:1990904">
    <property type="term" value="C:ribonucleoprotein complex"/>
    <property type="evidence" value="ECO:0007669"/>
    <property type="project" value="UniProtKB-KW"/>
</dbReference>
<reference evidence="7" key="1">
    <citation type="submission" date="2019-08" db="EMBL/GenBank/DDBJ databases">
        <title>The complete mitochondrial genome sequence of the medicinal mushroom, Inonotus obliquus.</title>
        <authorList>
            <person name="Agnestisia R."/>
            <person name="Ono A."/>
            <person name="Nakamura L."/>
            <person name="Chino R."/>
            <person name="Aiso H."/>
            <person name="Nezu I."/>
            <person name="Ishiguri H."/>
            <person name="Yokota S."/>
            <person name="Suzuki T."/>
        </authorList>
    </citation>
    <scope>NUCLEOTIDE SEQUENCE</scope>
    <source>
        <strain evidence="7">NBRC113408</strain>
    </source>
</reference>
<dbReference type="RefSeq" id="YP_009693775.1">
    <property type="nucleotide sequence ID" value="NC_044740.1"/>
</dbReference>
<name>A0A5A4UDI8_9AGAM</name>
<accession>A0A5A4UDI8</accession>
<geneLocation type="mitochondrion" evidence="7"/>
<dbReference type="GO" id="GO:0006412">
    <property type="term" value="P:translation"/>
    <property type="evidence" value="ECO:0007669"/>
    <property type="project" value="InterPro"/>
</dbReference>
<evidence type="ECO:0000256" key="6">
    <source>
        <dbReference type="ARBA" id="ARBA00035157"/>
    </source>
</evidence>
<evidence type="ECO:0000256" key="1">
    <source>
        <dbReference type="ARBA" id="ARBA00004173"/>
    </source>
</evidence>
<protein>
    <recommendedName>
        <fullName evidence="6">Small ribosomal subunit protein uS3m</fullName>
    </recommendedName>
</protein>
<dbReference type="Pfam" id="PF05316">
    <property type="entry name" value="VAR1"/>
    <property type="match status" value="1"/>
</dbReference>
<dbReference type="GeneID" id="41799629"/>